<evidence type="ECO:0000313" key="1">
    <source>
        <dbReference type="EMBL" id="EWS77343.1"/>
    </source>
</evidence>
<accession>Z9JH44</accession>
<dbReference type="EMBL" id="JDSQ01000022">
    <property type="protein sequence ID" value="EWS77343.1"/>
    <property type="molecule type" value="Genomic_DNA"/>
</dbReference>
<protein>
    <submittedName>
        <fullName evidence="1">Uncharacterized protein</fullName>
    </submittedName>
</protein>
<organism evidence="1 2">
    <name type="scientific">Xylella taiwanensis</name>
    <dbReference type="NCBI Taxonomy" id="1444770"/>
    <lineage>
        <taxon>Bacteria</taxon>
        <taxon>Pseudomonadati</taxon>
        <taxon>Pseudomonadota</taxon>
        <taxon>Gammaproteobacteria</taxon>
        <taxon>Lysobacterales</taxon>
        <taxon>Lysobacteraceae</taxon>
        <taxon>Xylella</taxon>
    </lineage>
</organism>
<dbReference type="STRING" id="1444770.AF72_11285"/>
<name>Z9JH44_9GAMM</name>
<dbReference type="Proteomes" id="UP000020406">
    <property type="component" value="Unassembled WGS sequence"/>
</dbReference>
<dbReference type="AlphaFoldDB" id="Z9JH44"/>
<evidence type="ECO:0000313" key="2">
    <source>
        <dbReference type="Proteomes" id="UP000020406"/>
    </source>
</evidence>
<proteinExistence type="predicted"/>
<reference evidence="1 2" key="1">
    <citation type="journal article" date="2014" name="Genome Announc.">
        <title>Draft Genome Sequence of Xylella fastidiosa Pear Leaf Scorch Strain in Taiwan.</title>
        <authorList>
            <person name="Su C.C."/>
            <person name="Deng W.L."/>
            <person name="Jan F.J."/>
            <person name="Chang C.J."/>
            <person name="Huang H."/>
            <person name="Chen J."/>
        </authorList>
    </citation>
    <scope>NUCLEOTIDE SEQUENCE [LARGE SCALE GENOMIC DNA]</scope>
    <source>
        <strain evidence="1 2">PLS229</strain>
    </source>
</reference>
<comment type="caution">
    <text evidence="1">The sequence shown here is derived from an EMBL/GenBank/DDBJ whole genome shotgun (WGS) entry which is preliminary data.</text>
</comment>
<sequence length="30" mass="3259">MQVLVLLNQCVEIVMLLARRAHAAGIAIIV</sequence>
<gene>
    <name evidence="1" type="ORF">AF72_11285</name>
</gene>